<evidence type="ECO:0000313" key="1">
    <source>
        <dbReference type="EMBL" id="KAI8042759.1"/>
    </source>
</evidence>
<accession>A0A9P9YTA2</accession>
<name>A0A9P9YTA2_9MUSC</name>
<protein>
    <submittedName>
        <fullName evidence="1">Uncharacterized protein</fullName>
    </submittedName>
</protein>
<reference evidence="1" key="1">
    <citation type="journal article" date="2023" name="Genome Biol. Evol.">
        <title>Long-read-based Genome Assembly of Drosophila gunungcola Reveals Fewer Chemosensory Genes in Flower-breeding Species.</title>
        <authorList>
            <person name="Negi A."/>
            <person name="Liao B.Y."/>
            <person name="Yeh S.D."/>
        </authorList>
    </citation>
    <scope>NUCLEOTIDE SEQUENCE</scope>
    <source>
        <strain evidence="1">Sukarami</strain>
    </source>
</reference>
<dbReference type="Proteomes" id="UP001059596">
    <property type="component" value="Unassembled WGS sequence"/>
</dbReference>
<organism evidence="1 2">
    <name type="scientific">Drosophila gunungcola</name>
    <name type="common">fruit fly</name>
    <dbReference type="NCBI Taxonomy" id="103775"/>
    <lineage>
        <taxon>Eukaryota</taxon>
        <taxon>Metazoa</taxon>
        <taxon>Ecdysozoa</taxon>
        <taxon>Arthropoda</taxon>
        <taxon>Hexapoda</taxon>
        <taxon>Insecta</taxon>
        <taxon>Pterygota</taxon>
        <taxon>Neoptera</taxon>
        <taxon>Endopterygota</taxon>
        <taxon>Diptera</taxon>
        <taxon>Brachycera</taxon>
        <taxon>Muscomorpha</taxon>
        <taxon>Ephydroidea</taxon>
        <taxon>Drosophilidae</taxon>
        <taxon>Drosophila</taxon>
        <taxon>Sophophora</taxon>
    </lineage>
</organism>
<comment type="caution">
    <text evidence="1">The sequence shown here is derived from an EMBL/GenBank/DDBJ whole genome shotgun (WGS) entry which is preliminary data.</text>
</comment>
<keyword evidence="2" id="KW-1185">Reference proteome</keyword>
<proteinExistence type="predicted"/>
<dbReference type="EMBL" id="JAMKOV010000002">
    <property type="protein sequence ID" value="KAI8042759.1"/>
    <property type="molecule type" value="Genomic_DNA"/>
</dbReference>
<sequence>MCLHFLYRTFVTCWQATNPKNIASKEETTRTHTLGPKMSYTTGSATMELTSQWAKRSTRNVARARTVVGSCHLS</sequence>
<evidence type="ECO:0000313" key="2">
    <source>
        <dbReference type="Proteomes" id="UP001059596"/>
    </source>
</evidence>
<dbReference type="AlphaFoldDB" id="A0A9P9YTA2"/>
<gene>
    <name evidence="1" type="ORF">M5D96_004082</name>
</gene>